<dbReference type="Gene3D" id="1.20.1250.20">
    <property type="entry name" value="MFS general substrate transporter like domains"/>
    <property type="match status" value="1"/>
</dbReference>
<protein>
    <submittedName>
        <fullName evidence="7">PTR2 domain-containing protein</fullName>
    </submittedName>
</protein>
<sequence length="593" mass="66064">MACLEGKFKEEQEDFTLDGTVDCYGRPAIRAKSGQWVAGSIILLNQGLATLAFFGVGVNLVLFLTRVLQQDNAEAANSVSKWTGTVYIFSLVGAFLSDSYWGRYKTCAIFQVIFVLGLVTLSLSTHHFLIRPRGCGDEQTPCGSHSTMEIGLFYVSIYLIALGNGGYQPNIATFGADQFDEENPKEGYSKVAFFSYFYLFLNVGSLFSNTLLGYFEDEGMWALGFWVSAGSAFAALVLFLGGSSRYRHFKPSGNPISRFCQVLAAATRKWRVRMPQGEEGLYVVYGKDMSMNGNRRLLYSHGFKFLDKAAYISSRDIDEQKQGTHNPWRLCPITQVEEVKCILRLLPIWLCTILYSVVFTQMASLFVEQGAAMKTEVSNFNVPPASMSSFDIISVAAFIFFNRRILDPLVGKLRKKDTRGLTELQRMGIGLVIAIMAMISAGIVECYRLKYAQKDCPHCKGSSSLSIFWQIPQYAFIGASEVFMYVGQLEFFNAQAPDGLKSFGSALCMTSISLGNYVSSLLVTIVMKISTTDHMPGWIPGNLNKGHLDRFYFLLAGLTTANLVVYVVCARWYKCIKLEGKFGEEDEQDNSKV</sequence>
<feature type="transmembrane region" description="Helical" evidence="6">
    <location>
        <begin position="84"/>
        <end position="101"/>
    </location>
</feature>
<keyword evidence="3 6" id="KW-0812">Transmembrane</keyword>
<evidence type="ECO:0000256" key="6">
    <source>
        <dbReference type="SAM" id="Phobius"/>
    </source>
</evidence>
<evidence type="ECO:0000313" key="7">
    <source>
        <dbReference type="EMBL" id="GAV87049.1"/>
    </source>
</evidence>
<dbReference type="GO" id="GO:0022857">
    <property type="term" value="F:transmembrane transporter activity"/>
    <property type="evidence" value="ECO:0007669"/>
    <property type="project" value="InterPro"/>
</dbReference>
<keyword evidence="8" id="KW-1185">Reference proteome</keyword>
<reference evidence="8" key="1">
    <citation type="submission" date="2016-04" db="EMBL/GenBank/DDBJ databases">
        <title>Cephalotus genome sequencing.</title>
        <authorList>
            <person name="Fukushima K."/>
            <person name="Hasebe M."/>
            <person name="Fang X."/>
        </authorList>
    </citation>
    <scope>NUCLEOTIDE SEQUENCE [LARGE SCALE GENOMIC DNA]</scope>
    <source>
        <strain evidence="8">cv. St1</strain>
    </source>
</reference>
<evidence type="ECO:0000256" key="5">
    <source>
        <dbReference type="ARBA" id="ARBA00023136"/>
    </source>
</evidence>
<evidence type="ECO:0000256" key="4">
    <source>
        <dbReference type="ARBA" id="ARBA00022989"/>
    </source>
</evidence>
<feature type="transmembrane region" description="Helical" evidence="6">
    <location>
        <begin position="108"/>
        <end position="130"/>
    </location>
</feature>
<dbReference type="FunCoup" id="A0A1Q3D3L6">
    <property type="interactions" value="1420"/>
</dbReference>
<feature type="transmembrane region" description="Helical" evidence="6">
    <location>
        <begin position="345"/>
        <end position="367"/>
    </location>
</feature>
<comment type="similarity">
    <text evidence="2">Belongs to the major facilitator superfamily. Proton-dependent oligopeptide transporter (POT/PTR) (TC 2.A.17) family.</text>
</comment>
<dbReference type="Proteomes" id="UP000187406">
    <property type="component" value="Unassembled WGS sequence"/>
</dbReference>
<name>A0A1Q3D3L6_CEPFO</name>
<evidence type="ECO:0000256" key="3">
    <source>
        <dbReference type="ARBA" id="ARBA00022692"/>
    </source>
</evidence>
<feature type="transmembrane region" description="Helical" evidence="6">
    <location>
        <begin position="507"/>
        <end position="531"/>
    </location>
</feature>
<dbReference type="InParanoid" id="A0A1Q3D3L6"/>
<evidence type="ECO:0000256" key="2">
    <source>
        <dbReference type="ARBA" id="ARBA00005982"/>
    </source>
</evidence>
<organism evidence="7 8">
    <name type="scientific">Cephalotus follicularis</name>
    <name type="common">Albany pitcher plant</name>
    <dbReference type="NCBI Taxonomy" id="3775"/>
    <lineage>
        <taxon>Eukaryota</taxon>
        <taxon>Viridiplantae</taxon>
        <taxon>Streptophyta</taxon>
        <taxon>Embryophyta</taxon>
        <taxon>Tracheophyta</taxon>
        <taxon>Spermatophyta</taxon>
        <taxon>Magnoliopsida</taxon>
        <taxon>eudicotyledons</taxon>
        <taxon>Gunneridae</taxon>
        <taxon>Pentapetalae</taxon>
        <taxon>rosids</taxon>
        <taxon>fabids</taxon>
        <taxon>Oxalidales</taxon>
        <taxon>Cephalotaceae</taxon>
        <taxon>Cephalotus</taxon>
    </lineage>
</organism>
<dbReference type="PANTHER" id="PTHR11654">
    <property type="entry name" value="OLIGOPEPTIDE TRANSPORTER-RELATED"/>
    <property type="match status" value="1"/>
</dbReference>
<evidence type="ECO:0000256" key="1">
    <source>
        <dbReference type="ARBA" id="ARBA00004141"/>
    </source>
</evidence>
<dbReference type="Pfam" id="PF00854">
    <property type="entry name" value="PTR2"/>
    <property type="match status" value="1"/>
</dbReference>
<proteinExistence type="inferred from homology"/>
<dbReference type="EMBL" id="BDDD01004149">
    <property type="protein sequence ID" value="GAV87049.1"/>
    <property type="molecule type" value="Genomic_DNA"/>
</dbReference>
<accession>A0A1Q3D3L6</accession>
<dbReference type="SUPFAM" id="SSF103473">
    <property type="entry name" value="MFS general substrate transporter"/>
    <property type="match status" value="1"/>
</dbReference>
<dbReference type="InterPro" id="IPR036259">
    <property type="entry name" value="MFS_trans_sf"/>
</dbReference>
<feature type="transmembrane region" description="Helical" evidence="6">
    <location>
        <begin position="36"/>
        <end position="64"/>
    </location>
</feature>
<gene>
    <name evidence="7" type="ORF">CFOL_v3_30475</name>
</gene>
<keyword evidence="5 6" id="KW-0472">Membrane</keyword>
<evidence type="ECO:0000313" key="8">
    <source>
        <dbReference type="Proteomes" id="UP000187406"/>
    </source>
</evidence>
<dbReference type="GO" id="GO:0016020">
    <property type="term" value="C:membrane"/>
    <property type="evidence" value="ECO:0007669"/>
    <property type="project" value="UniProtKB-SubCell"/>
</dbReference>
<feature type="transmembrane region" description="Helical" evidence="6">
    <location>
        <begin position="188"/>
        <end position="207"/>
    </location>
</feature>
<feature type="transmembrane region" description="Helical" evidence="6">
    <location>
        <begin position="219"/>
        <end position="240"/>
    </location>
</feature>
<feature type="transmembrane region" description="Helical" evidence="6">
    <location>
        <begin position="467"/>
        <end position="486"/>
    </location>
</feature>
<feature type="transmembrane region" description="Helical" evidence="6">
    <location>
        <begin position="427"/>
        <end position="447"/>
    </location>
</feature>
<comment type="subcellular location">
    <subcellularLocation>
        <location evidence="1">Membrane</location>
        <topology evidence="1">Multi-pass membrane protein</topology>
    </subcellularLocation>
</comment>
<dbReference type="OrthoDB" id="8904098at2759"/>
<feature type="transmembrane region" description="Helical" evidence="6">
    <location>
        <begin position="150"/>
        <end position="167"/>
    </location>
</feature>
<feature type="transmembrane region" description="Helical" evidence="6">
    <location>
        <begin position="387"/>
        <end position="406"/>
    </location>
</feature>
<keyword evidence="4 6" id="KW-1133">Transmembrane helix</keyword>
<comment type="caution">
    <text evidence="7">The sequence shown here is derived from an EMBL/GenBank/DDBJ whole genome shotgun (WGS) entry which is preliminary data.</text>
</comment>
<dbReference type="AlphaFoldDB" id="A0A1Q3D3L6"/>
<dbReference type="CDD" id="cd17419">
    <property type="entry name" value="MFS_NPF7"/>
    <property type="match status" value="1"/>
</dbReference>
<dbReference type="InterPro" id="IPR000109">
    <property type="entry name" value="POT_fam"/>
</dbReference>
<feature type="transmembrane region" description="Helical" evidence="6">
    <location>
        <begin position="551"/>
        <end position="573"/>
    </location>
</feature>